<gene>
    <name evidence="1" type="ORF">BEN49_17855</name>
</gene>
<reference evidence="1 2" key="1">
    <citation type="submission" date="2016-08" db="EMBL/GenBank/DDBJ databases">
        <title>Hymenobacter coccineus sp. nov., Hymenobacter lapidarius sp. nov. and Hymenobacter glacialis sp. nov., isolated from Antarctic soil.</title>
        <authorList>
            <person name="Sedlacek I."/>
            <person name="Kralova S."/>
            <person name="Kyrova K."/>
            <person name="Maslanova I."/>
            <person name="Stankova E."/>
            <person name="Vrbovska V."/>
            <person name="Nemec M."/>
            <person name="Bartak M."/>
            <person name="Svec P."/>
            <person name="Busse H.-J."/>
            <person name="Pantucek R."/>
        </authorList>
    </citation>
    <scope>NUCLEOTIDE SEQUENCE [LARGE SCALE GENOMIC DNA]</scope>
    <source>
        <strain evidence="1 2">CCM 8649</strain>
    </source>
</reference>
<name>A0A1G1TM03_9BACT</name>
<accession>A0A1G1TM03</accession>
<dbReference type="OrthoDB" id="8657476at2"/>
<evidence type="ECO:0000313" key="2">
    <source>
        <dbReference type="Proteomes" id="UP000177506"/>
    </source>
</evidence>
<dbReference type="AlphaFoldDB" id="A0A1G1TM03"/>
<dbReference type="InterPro" id="IPR028956">
    <property type="entry name" value="Imm51"/>
</dbReference>
<keyword evidence="2" id="KW-1185">Reference proteome</keyword>
<dbReference type="Proteomes" id="UP000177506">
    <property type="component" value="Unassembled WGS sequence"/>
</dbReference>
<protein>
    <recommendedName>
        <fullName evidence="3">Immunity protein 51</fullName>
    </recommendedName>
</protein>
<proteinExistence type="predicted"/>
<comment type="caution">
    <text evidence="1">The sequence shown here is derived from an EMBL/GenBank/DDBJ whole genome shotgun (WGS) entry which is preliminary data.</text>
</comment>
<sequence length="119" mass="13555">MTSTFPFEVAAAKTTANPARQFAIVAHAGKLEDYHDLFEDFGFVGSGASWREHLETIIEEFQPELLDHLEFDETGDTFLAYADSPATVRDFLTCVQPYFGDLAKLEKYFQQTDPEDFFQ</sequence>
<dbReference type="EMBL" id="MDZA01000023">
    <property type="protein sequence ID" value="OGX91908.1"/>
    <property type="molecule type" value="Genomic_DNA"/>
</dbReference>
<evidence type="ECO:0000313" key="1">
    <source>
        <dbReference type="EMBL" id="OGX91908.1"/>
    </source>
</evidence>
<organism evidence="1 2">
    <name type="scientific">Hymenobacter coccineus</name>
    <dbReference type="NCBI Taxonomy" id="1908235"/>
    <lineage>
        <taxon>Bacteria</taxon>
        <taxon>Pseudomonadati</taxon>
        <taxon>Bacteroidota</taxon>
        <taxon>Cytophagia</taxon>
        <taxon>Cytophagales</taxon>
        <taxon>Hymenobacteraceae</taxon>
        <taxon>Hymenobacter</taxon>
    </lineage>
</organism>
<dbReference type="RefSeq" id="WP_070740092.1">
    <property type="nucleotide sequence ID" value="NZ_MDZA01000023.1"/>
</dbReference>
<evidence type="ECO:0008006" key="3">
    <source>
        <dbReference type="Google" id="ProtNLM"/>
    </source>
</evidence>
<dbReference type="Pfam" id="PF15595">
    <property type="entry name" value="Imm51"/>
    <property type="match status" value="1"/>
</dbReference>